<dbReference type="OrthoDB" id="2876703at2"/>
<dbReference type="Proteomes" id="UP000235114">
    <property type="component" value="Unassembled WGS sequence"/>
</dbReference>
<keyword evidence="4" id="KW-1185">Reference proteome</keyword>
<evidence type="ECO:0000313" key="2">
    <source>
        <dbReference type="EMBL" id="PLR98042.1"/>
    </source>
</evidence>
<evidence type="ECO:0000313" key="1">
    <source>
        <dbReference type="EMBL" id="PLR82052.1"/>
    </source>
</evidence>
<evidence type="ECO:0000313" key="4">
    <source>
        <dbReference type="Proteomes" id="UP000235114"/>
    </source>
</evidence>
<dbReference type="EMBL" id="PGVD01000025">
    <property type="protein sequence ID" value="PLR98042.1"/>
    <property type="molecule type" value="Genomic_DNA"/>
</dbReference>
<gene>
    <name evidence="1" type="ORF">CU635_12845</name>
    <name evidence="2" type="ORF">CVD25_09495</name>
</gene>
<dbReference type="AlphaFoldDB" id="A0A2N5GKL5"/>
<proteinExistence type="predicted"/>
<name>A0A2N5GKL5_9BACI</name>
<sequence length="224" mass="25547">MAEDEQPPFKPLLYKHEPANNHMQNIFYTKNDQQFPEFQQIEVELTEEDDYEKAGLAQKNKQINKASKDEVKSKLKQMLGEKLTVETEADLLGHLDKDVEIGEKAVNNDNNIQTDATVEMPHEVASGEQENSLGSYHQNEVGTTTSTASIHGIDEMKRQKIRVKIAHLARYWNGIETPVCEAIIDGQPIKFQVISKKGNFVKVKIGRHQKKFNIDDITDIIIFE</sequence>
<dbReference type="RefSeq" id="WP_101577768.1">
    <property type="nucleotide sequence ID" value="NZ_PGVA01000028.1"/>
</dbReference>
<dbReference type="EMBL" id="PGVA01000028">
    <property type="protein sequence ID" value="PLR82052.1"/>
    <property type="molecule type" value="Genomic_DNA"/>
</dbReference>
<reference evidence="2 4" key="2">
    <citation type="submission" date="2017-12" db="EMBL/GenBank/DDBJ databases">
        <title>Comparative Functional Genomics of Dry Heat Resistant strains isolated from the Viking Spacecraft.</title>
        <authorList>
            <person name="Seuylemezian A."/>
            <person name="Cooper K."/>
            <person name="Vaishampayan P."/>
        </authorList>
    </citation>
    <scope>NUCLEOTIDE SEQUENCE [LARGE SCALE GENOMIC DNA]</scope>
    <source>
        <strain evidence="2 4">ATCC 29669</strain>
    </source>
</reference>
<evidence type="ECO:0000313" key="3">
    <source>
        <dbReference type="Proteomes" id="UP000234951"/>
    </source>
</evidence>
<dbReference type="Proteomes" id="UP000234951">
    <property type="component" value="Unassembled WGS sequence"/>
</dbReference>
<comment type="caution">
    <text evidence="1">The sequence shown here is derived from an EMBL/GenBank/DDBJ whole genome shotgun (WGS) entry which is preliminary data.</text>
</comment>
<reference evidence="1 3" key="1">
    <citation type="submission" date="2017-11" db="EMBL/GenBank/DDBJ databases">
        <title>Comparitive Functional Genomics of Dry Heat Resistant strains isolated from the Viking Spacecraft.</title>
        <authorList>
            <person name="Seuylemezian A."/>
            <person name="Cooper K."/>
            <person name="Vaishampayan P."/>
        </authorList>
    </citation>
    <scope>NUCLEOTIDE SEQUENCE [LARGE SCALE GENOMIC DNA]</scope>
    <source>
        <strain evidence="1 3">M4.6</strain>
    </source>
</reference>
<protein>
    <submittedName>
        <fullName evidence="1">Uncharacterized protein</fullName>
    </submittedName>
</protein>
<accession>A0A2N5GKL5</accession>
<organism evidence="1 3">
    <name type="scientific">Bacillus canaveralius</name>
    <dbReference type="NCBI Taxonomy" id="1403243"/>
    <lineage>
        <taxon>Bacteria</taxon>
        <taxon>Bacillati</taxon>
        <taxon>Bacillota</taxon>
        <taxon>Bacilli</taxon>
        <taxon>Bacillales</taxon>
        <taxon>Bacillaceae</taxon>
        <taxon>Bacillus</taxon>
    </lineage>
</organism>